<dbReference type="GO" id="GO:0140359">
    <property type="term" value="F:ABC-type transporter activity"/>
    <property type="evidence" value="ECO:0007669"/>
    <property type="project" value="InterPro"/>
</dbReference>
<dbReference type="SUPFAM" id="SSF90123">
    <property type="entry name" value="ABC transporter transmembrane region"/>
    <property type="match status" value="1"/>
</dbReference>
<dbReference type="Gene3D" id="3.90.70.10">
    <property type="entry name" value="Cysteine proteinases"/>
    <property type="match status" value="1"/>
</dbReference>
<evidence type="ECO:0000256" key="1">
    <source>
        <dbReference type="ARBA" id="ARBA00004651"/>
    </source>
</evidence>
<feature type="transmembrane region" description="Helical" evidence="12">
    <location>
        <begin position="196"/>
        <end position="217"/>
    </location>
</feature>
<dbReference type="CDD" id="cd18569">
    <property type="entry name" value="ABC_6TM_NHLM_bacteriocin"/>
    <property type="match status" value="1"/>
</dbReference>
<dbReference type="GO" id="GO:0015031">
    <property type="term" value="P:protein transport"/>
    <property type="evidence" value="ECO:0007669"/>
    <property type="project" value="UniProtKB-KW"/>
</dbReference>
<dbReference type="InterPro" id="IPR022514">
    <property type="entry name" value="NHPM_micro_ABC1"/>
</dbReference>
<dbReference type="KEGG" id="pth:PTH_2380"/>
<dbReference type="InterPro" id="IPR027417">
    <property type="entry name" value="P-loop_NTPase"/>
</dbReference>
<dbReference type="PROSITE" id="PS00211">
    <property type="entry name" value="ABC_TRANSPORTER_1"/>
    <property type="match status" value="1"/>
</dbReference>
<evidence type="ECO:0000256" key="3">
    <source>
        <dbReference type="ARBA" id="ARBA00022475"/>
    </source>
</evidence>
<evidence type="ECO:0000259" key="14">
    <source>
        <dbReference type="PROSITE" id="PS50929"/>
    </source>
</evidence>
<feature type="transmembrane region" description="Helical" evidence="12">
    <location>
        <begin position="159"/>
        <end position="184"/>
    </location>
</feature>
<dbReference type="SMART" id="SM00382">
    <property type="entry name" value="AAA"/>
    <property type="match status" value="1"/>
</dbReference>
<evidence type="ECO:0000256" key="9">
    <source>
        <dbReference type="ARBA" id="ARBA00022989"/>
    </source>
</evidence>
<dbReference type="GO" id="GO:0008234">
    <property type="term" value="F:cysteine-type peptidase activity"/>
    <property type="evidence" value="ECO:0007669"/>
    <property type="project" value="UniProtKB-KW"/>
</dbReference>
<protein>
    <submittedName>
        <fullName evidence="16">ABC-type bacteriocin/lantibiotic exporters, contain an N-terminal double-glycine peptidase domain</fullName>
    </submittedName>
</protein>
<gene>
    <name evidence="16" type="primary">SunT</name>
    <name evidence="16" type="ordered locus">PTH_2380</name>
</gene>
<dbReference type="PROSITE" id="PS50929">
    <property type="entry name" value="ABC_TM1F"/>
    <property type="match status" value="1"/>
</dbReference>
<dbReference type="eggNOG" id="COG2274">
    <property type="taxonomic scope" value="Bacteria"/>
</dbReference>
<keyword evidence="5" id="KW-0547">Nucleotide-binding</keyword>
<dbReference type="EMBL" id="AP009389">
    <property type="protein sequence ID" value="BAF60561.1"/>
    <property type="molecule type" value="Genomic_DNA"/>
</dbReference>
<dbReference type="GO" id="GO:0043213">
    <property type="term" value="P:bacteriocin transport"/>
    <property type="evidence" value="ECO:0007669"/>
    <property type="project" value="UniProtKB-KW"/>
</dbReference>
<keyword evidence="7" id="KW-0067">ATP-binding</keyword>
<dbReference type="InterPro" id="IPR017871">
    <property type="entry name" value="ABC_transporter-like_CS"/>
</dbReference>
<evidence type="ECO:0000313" key="16">
    <source>
        <dbReference type="EMBL" id="BAF60561.1"/>
    </source>
</evidence>
<evidence type="ECO:0000259" key="15">
    <source>
        <dbReference type="PROSITE" id="PS50990"/>
    </source>
</evidence>
<keyword evidence="10 12" id="KW-0472">Membrane</keyword>
<keyword evidence="3" id="KW-1003">Cell membrane</keyword>
<dbReference type="GO" id="GO:0005886">
    <property type="term" value="C:plasma membrane"/>
    <property type="evidence" value="ECO:0007669"/>
    <property type="project" value="UniProtKB-SubCell"/>
</dbReference>
<keyword evidence="6" id="KW-0788">Thiol protease</keyword>
<evidence type="ECO:0000256" key="5">
    <source>
        <dbReference type="ARBA" id="ARBA00022741"/>
    </source>
</evidence>
<dbReference type="GO" id="GO:0006508">
    <property type="term" value="P:proteolysis"/>
    <property type="evidence" value="ECO:0007669"/>
    <property type="project" value="InterPro"/>
</dbReference>
<dbReference type="SUPFAM" id="SSF52540">
    <property type="entry name" value="P-loop containing nucleoside triphosphate hydrolases"/>
    <property type="match status" value="1"/>
</dbReference>
<dbReference type="NCBIfam" id="TIGR03796">
    <property type="entry name" value="NHLM_micro_ABC1"/>
    <property type="match status" value="1"/>
</dbReference>
<feature type="domain" description="ABC transmembrane type-1" evidence="14">
    <location>
        <begin position="163"/>
        <end position="442"/>
    </location>
</feature>
<keyword evidence="8" id="KW-0653">Protein transport</keyword>
<feature type="domain" description="ABC transporter" evidence="13">
    <location>
        <begin position="479"/>
        <end position="712"/>
    </location>
</feature>
<evidence type="ECO:0000256" key="11">
    <source>
        <dbReference type="ARBA" id="ARBA00043264"/>
    </source>
</evidence>
<dbReference type="InterPro" id="IPR011527">
    <property type="entry name" value="ABC1_TM_dom"/>
</dbReference>
<organism evidence="16 17">
    <name type="scientific">Pelotomaculum thermopropionicum (strain DSM 13744 / JCM 10971 / SI)</name>
    <dbReference type="NCBI Taxonomy" id="370438"/>
    <lineage>
        <taxon>Bacteria</taxon>
        <taxon>Bacillati</taxon>
        <taxon>Bacillota</taxon>
        <taxon>Clostridia</taxon>
        <taxon>Eubacteriales</taxon>
        <taxon>Desulfotomaculaceae</taxon>
        <taxon>Pelotomaculum</taxon>
    </lineage>
</organism>
<dbReference type="STRING" id="370438.PTH_2380"/>
<evidence type="ECO:0000256" key="8">
    <source>
        <dbReference type="ARBA" id="ARBA00022927"/>
    </source>
</evidence>
<comment type="subcellular location">
    <subcellularLocation>
        <location evidence="1">Cell membrane</location>
        <topology evidence="1">Multi-pass membrane protein</topology>
    </subcellularLocation>
</comment>
<dbReference type="CDD" id="cd02420">
    <property type="entry name" value="Peptidase_C39D"/>
    <property type="match status" value="1"/>
</dbReference>
<dbReference type="Pfam" id="PF00664">
    <property type="entry name" value="ABC_membrane"/>
    <property type="match status" value="1"/>
</dbReference>
<evidence type="ECO:0000256" key="7">
    <source>
        <dbReference type="ARBA" id="ARBA00022840"/>
    </source>
</evidence>
<keyword evidence="17" id="KW-1185">Reference proteome</keyword>
<dbReference type="Proteomes" id="UP000006556">
    <property type="component" value="Chromosome"/>
</dbReference>
<evidence type="ECO:0000256" key="10">
    <source>
        <dbReference type="ARBA" id="ARBA00023136"/>
    </source>
</evidence>
<feature type="transmembrane region" description="Helical" evidence="12">
    <location>
        <begin position="270"/>
        <end position="291"/>
    </location>
</feature>
<evidence type="ECO:0000256" key="12">
    <source>
        <dbReference type="SAM" id="Phobius"/>
    </source>
</evidence>
<dbReference type="Gene3D" id="1.20.1560.10">
    <property type="entry name" value="ABC transporter type 1, transmembrane domain"/>
    <property type="match status" value="1"/>
</dbReference>
<dbReference type="Pfam" id="PF00005">
    <property type="entry name" value="ABC_tran"/>
    <property type="match status" value="1"/>
</dbReference>
<dbReference type="InterPro" id="IPR036640">
    <property type="entry name" value="ABC1_TM_sf"/>
</dbReference>
<evidence type="ECO:0000256" key="2">
    <source>
        <dbReference type="ARBA" id="ARBA00022448"/>
    </source>
</evidence>
<proteinExistence type="predicted"/>
<dbReference type="AlphaFoldDB" id="A5CZN5"/>
<dbReference type="InterPro" id="IPR005074">
    <property type="entry name" value="Peptidase_C39"/>
</dbReference>
<dbReference type="GO" id="GO:0034040">
    <property type="term" value="F:ATPase-coupled lipid transmembrane transporter activity"/>
    <property type="evidence" value="ECO:0007669"/>
    <property type="project" value="TreeGrafter"/>
</dbReference>
<dbReference type="GO" id="GO:0005524">
    <property type="term" value="F:ATP binding"/>
    <property type="evidence" value="ECO:0007669"/>
    <property type="project" value="UniProtKB-KW"/>
</dbReference>
<dbReference type="Pfam" id="PF03412">
    <property type="entry name" value="Peptidase_C39"/>
    <property type="match status" value="1"/>
</dbReference>
<feature type="transmembrane region" description="Helical" evidence="12">
    <location>
        <begin position="297"/>
        <end position="317"/>
    </location>
</feature>
<feature type="domain" description="Peptidase C39" evidence="15">
    <location>
        <begin position="11"/>
        <end position="130"/>
    </location>
</feature>
<sequence>MERVKVPTVLQMEAVECGAASLAMVLAYWGRYVALEELRIACGVSRDGSKASNILKAARKYGLEARGYRREPDDLRRMTLPVIVHWNFNHFLVLEGFGRGKVFLNDPGSGPRAVTEEEFDQSFTGIVLAFEPGPDFVKSGGKPGILAALQKRLEGLQGALSYVILAGLLLVVPGLVIPAFARVFVDDILLGGKGNWLVPLLLGMGLTAALRGILTWIQQYYLVRLETKIALSTTARFFWHVLRLPVEFFTQRYAGDICTRVQSNDRVARLLSGQLATNALNCAMVVFYLILMAWYNLWLALVGAAAAVINILYLRYVSRKRVDQNRKLLQDLGKLSGAAMSGLQIIETLKATGSESDFFAKWSGYQAKALNAEQELGVSTQFLSAVPSFLTALTNAVVLVLGGYLIFNGEMTIGMLVAFQSLMTSFLEPVTGLVGLGSQLQEIEGDMNRIDDVLKYPVEKQAGEGAPAAGCGEKLEGFVELREVTFGYSPLDPPLIDHFNLKLTPGSRVALVGGSGSGKSTVAKLVAGIYKPWSGEILFDGIPRESIPRAVINHSLAIVDQEINLFQGTIRDNITLWDNTISESDLLRAARDACIHDEITVRPGGYDHPLAEGGSNFSGGQRQRLEIARALAGNPSILVLDEATSALDPPTEKAIDQGIRRRGCTCLIIAHRLSAVRDCDEIIVLERGRIVERGTHEELKNLNGHYAKLIQAG</sequence>
<keyword evidence="11" id="KW-0080">Bacteriocin transport</keyword>
<evidence type="ECO:0000256" key="6">
    <source>
        <dbReference type="ARBA" id="ARBA00022807"/>
    </source>
</evidence>
<evidence type="ECO:0000313" key="17">
    <source>
        <dbReference type="Proteomes" id="UP000006556"/>
    </source>
</evidence>
<dbReference type="InterPro" id="IPR003439">
    <property type="entry name" value="ABC_transporter-like_ATP-bd"/>
</dbReference>
<dbReference type="InterPro" id="IPR003593">
    <property type="entry name" value="AAA+_ATPase"/>
</dbReference>
<keyword evidence="2" id="KW-0813">Transport</keyword>
<accession>A5CZN5</accession>
<name>A5CZN5_PELTS</name>
<dbReference type="PANTHER" id="PTHR24221">
    <property type="entry name" value="ATP-BINDING CASSETTE SUB-FAMILY B"/>
    <property type="match status" value="1"/>
</dbReference>
<keyword evidence="6" id="KW-0378">Hydrolase</keyword>
<dbReference type="InterPro" id="IPR039421">
    <property type="entry name" value="Type_1_exporter"/>
</dbReference>
<dbReference type="Gene3D" id="3.40.50.300">
    <property type="entry name" value="P-loop containing nucleotide triphosphate hydrolases"/>
    <property type="match status" value="1"/>
</dbReference>
<dbReference type="FunFam" id="3.40.50.300:FF:000299">
    <property type="entry name" value="ABC transporter ATP-binding protein/permease"/>
    <property type="match status" value="1"/>
</dbReference>
<keyword evidence="6" id="KW-0645">Protease</keyword>
<keyword evidence="9 12" id="KW-1133">Transmembrane helix</keyword>
<dbReference type="PROSITE" id="PS50893">
    <property type="entry name" value="ABC_TRANSPORTER_2"/>
    <property type="match status" value="1"/>
</dbReference>
<evidence type="ECO:0000259" key="13">
    <source>
        <dbReference type="PROSITE" id="PS50893"/>
    </source>
</evidence>
<dbReference type="PANTHER" id="PTHR24221:SF654">
    <property type="entry name" value="ATP-BINDING CASSETTE SUB-FAMILY B MEMBER 6"/>
    <property type="match status" value="1"/>
</dbReference>
<dbReference type="MEROPS" id="C39.005"/>
<dbReference type="GO" id="GO:0016887">
    <property type="term" value="F:ATP hydrolysis activity"/>
    <property type="evidence" value="ECO:0007669"/>
    <property type="project" value="InterPro"/>
</dbReference>
<dbReference type="PROSITE" id="PS50990">
    <property type="entry name" value="PEPTIDASE_C39"/>
    <property type="match status" value="1"/>
</dbReference>
<keyword evidence="4 12" id="KW-0812">Transmembrane</keyword>
<reference evidence="17" key="1">
    <citation type="journal article" date="2008" name="Genome Res.">
        <title>The genome of Pelotomaculum thermopropionicum reveals niche-associated evolution in anaerobic microbiota.</title>
        <authorList>
            <person name="Kosaka T."/>
            <person name="Kato S."/>
            <person name="Shimoyama T."/>
            <person name="Ishii S."/>
            <person name="Abe T."/>
            <person name="Watanabe K."/>
        </authorList>
    </citation>
    <scope>NUCLEOTIDE SEQUENCE [LARGE SCALE GENOMIC DNA]</scope>
    <source>
        <strain evidence="17">DSM 13744 / JCM 10971 / SI</strain>
    </source>
</reference>
<evidence type="ECO:0000256" key="4">
    <source>
        <dbReference type="ARBA" id="ARBA00022692"/>
    </source>
</evidence>
<dbReference type="HOGENOM" id="CLU_000604_95_3_9"/>